<accession>A0A0F6YGU6</accession>
<organism evidence="2 3">
    <name type="scientific">Sandaracinus amylolyticus</name>
    <dbReference type="NCBI Taxonomy" id="927083"/>
    <lineage>
        <taxon>Bacteria</taxon>
        <taxon>Pseudomonadati</taxon>
        <taxon>Myxococcota</taxon>
        <taxon>Polyangia</taxon>
        <taxon>Polyangiales</taxon>
        <taxon>Sandaracinaceae</taxon>
        <taxon>Sandaracinus</taxon>
    </lineage>
</organism>
<reference evidence="2 3" key="1">
    <citation type="submission" date="2015-03" db="EMBL/GenBank/DDBJ databases">
        <title>Genome assembly of Sandaracinus amylolyticus DSM 53668.</title>
        <authorList>
            <person name="Sharma G."/>
            <person name="Subramanian S."/>
        </authorList>
    </citation>
    <scope>NUCLEOTIDE SEQUENCE [LARGE SCALE GENOMIC DNA]</scope>
    <source>
        <strain evidence="2 3">DSM 53668</strain>
    </source>
</reference>
<dbReference type="RefSeq" id="WP_053231456.1">
    <property type="nucleotide sequence ID" value="NZ_CP011125.1"/>
</dbReference>
<gene>
    <name evidence="2" type="ORF">DB32_001221</name>
</gene>
<keyword evidence="3" id="KW-1185">Reference proteome</keyword>
<evidence type="ECO:0000313" key="2">
    <source>
        <dbReference type="EMBL" id="AKF04072.1"/>
    </source>
</evidence>
<evidence type="ECO:0000313" key="3">
    <source>
        <dbReference type="Proteomes" id="UP000034883"/>
    </source>
</evidence>
<dbReference type="Proteomes" id="UP000034883">
    <property type="component" value="Chromosome"/>
</dbReference>
<feature type="region of interest" description="Disordered" evidence="1">
    <location>
        <begin position="107"/>
        <end position="135"/>
    </location>
</feature>
<dbReference type="AlphaFoldDB" id="A0A0F6YGU6"/>
<dbReference type="KEGG" id="samy:DB32_001221"/>
<dbReference type="STRING" id="927083.DB32_001221"/>
<protein>
    <submittedName>
        <fullName evidence="2">Uncharacterized protein</fullName>
    </submittedName>
</protein>
<evidence type="ECO:0000256" key="1">
    <source>
        <dbReference type="SAM" id="MobiDB-lite"/>
    </source>
</evidence>
<sequence length="197" mass="21802">MTMRAVIAMPTAADPLPRADAAPEGLLGKLFGIRPRPRFQGVYLHDGGHPSEIGPLLFNVARLRGVERAWSELLTGNPAGWSSLAFFYDRDRCRAWDGHTKIGVAQHQENFSADREDPGPVSYQGDPQRDLGFRTPPITEVTDKMGAVTVWVLCRSELVLFAVDDDGVGLREIGRHPWEREPSWDEVDAALDQALDG</sequence>
<name>A0A0F6YGU6_9BACT</name>
<dbReference type="EMBL" id="CP011125">
    <property type="protein sequence ID" value="AKF04072.1"/>
    <property type="molecule type" value="Genomic_DNA"/>
</dbReference>
<proteinExistence type="predicted"/>